<reference evidence="6" key="1">
    <citation type="submission" date="2020-12" db="EMBL/GenBank/DDBJ databases">
        <title>Geomonas sp. Red875, isolated from river sediment.</title>
        <authorList>
            <person name="Xu Z."/>
            <person name="Zhang Z."/>
            <person name="Masuda Y."/>
            <person name="Itoh H."/>
            <person name="Senoo K."/>
        </authorList>
    </citation>
    <scope>NUCLEOTIDE SEQUENCE</scope>
    <source>
        <strain evidence="6">Red875</strain>
    </source>
</reference>
<dbReference type="PROSITE" id="PS51026">
    <property type="entry name" value="NIFH_FRXC_3"/>
    <property type="match status" value="1"/>
</dbReference>
<keyword evidence="4" id="KW-0547">Nucleotide-binding</keyword>
<comment type="caution">
    <text evidence="6">The sequence shown here is derived from an EMBL/GenBank/DDBJ whole genome shotgun (WGS) entry which is preliminary data.</text>
</comment>
<evidence type="ECO:0000313" key="7">
    <source>
        <dbReference type="Proteomes" id="UP000636888"/>
    </source>
</evidence>
<evidence type="ECO:0000256" key="3">
    <source>
        <dbReference type="ARBA" id="ARBA00022723"/>
    </source>
</evidence>
<dbReference type="EMBL" id="JAEMHM010000002">
    <property type="protein sequence ID" value="MBJ6723748.1"/>
    <property type="molecule type" value="Genomic_DNA"/>
</dbReference>
<dbReference type="PANTHER" id="PTHR42864">
    <property type="entry name" value="LIGHT-INDEPENDENT PROTOCHLOROPHYLLIDE REDUCTASE IRON-SULFUR ATP-BINDING PROTEIN"/>
    <property type="match status" value="1"/>
</dbReference>
<dbReference type="AlphaFoldDB" id="A0A8J7J098"/>
<comment type="cofactor">
    <cofactor evidence="1">
        <name>[4Fe-4S] cluster</name>
        <dbReference type="ChEBI" id="CHEBI:49883"/>
    </cofactor>
</comment>
<sequence>MAAQHLVVVGKSGVGKSTTAANLAAALADAGKRVVLIGYDTRWNTTATLRGDNLLAPIPHWNGEGAVPFYARGFRSSLCIEAGDLTIEGEAVGATELLRNPLVREYDPDYVIHDVSWEPAASFVLPAAAEGVIRVLAVTSADMGAIHAVNELFAWLNTVSATDCRFGGVVVNNLSGPLYESIVSDFANLTGATVAASVTHSLMVSVSDFYNQTLIEAAPSSHVTYAYRKVARTVLDDLELRRPAFLDTVALKEWAVKWGEIITELETGLVRDGSNI</sequence>
<proteinExistence type="inferred from homology"/>
<keyword evidence="5" id="KW-0067">ATP-binding</keyword>
<comment type="similarity">
    <text evidence="2">Belongs to the NifH/BchL/ChlL family.</text>
</comment>
<evidence type="ECO:0000256" key="4">
    <source>
        <dbReference type="ARBA" id="ARBA00022741"/>
    </source>
</evidence>
<evidence type="ECO:0000256" key="2">
    <source>
        <dbReference type="ARBA" id="ARBA00005504"/>
    </source>
</evidence>
<name>A0A8J7J098_9BACT</name>
<dbReference type="GO" id="GO:0046872">
    <property type="term" value="F:metal ion binding"/>
    <property type="evidence" value="ECO:0007669"/>
    <property type="project" value="UniProtKB-KW"/>
</dbReference>
<dbReference type="GO" id="GO:0016491">
    <property type="term" value="F:oxidoreductase activity"/>
    <property type="evidence" value="ECO:0007669"/>
    <property type="project" value="InterPro"/>
</dbReference>
<gene>
    <name evidence="6" type="ORF">JFN93_03420</name>
</gene>
<dbReference type="PANTHER" id="PTHR42864:SF2">
    <property type="entry name" value="LIGHT-INDEPENDENT PROTOCHLOROPHYLLIDE REDUCTASE IRON-SULFUR ATP-BINDING PROTEIN"/>
    <property type="match status" value="1"/>
</dbReference>
<evidence type="ECO:0000256" key="5">
    <source>
        <dbReference type="ARBA" id="ARBA00022840"/>
    </source>
</evidence>
<dbReference type="GO" id="GO:0005524">
    <property type="term" value="F:ATP binding"/>
    <property type="evidence" value="ECO:0007669"/>
    <property type="project" value="UniProtKB-KW"/>
</dbReference>
<keyword evidence="7" id="KW-1185">Reference proteome</keyword>
<protein>
    <submittedName>
        <fullName evidence="6">AAA family ATPase</fullName>
    </submittedName>
</protein>
<evidence type="ECO:0000313" key="6">
    <source>
        <dbReference type="EMBL" id="MBJ6723748.1"/>
    </source>
</evidence>
<dbReference type="Pfam" id="PF00142">
    <property type="entry name" value="Fer4_NifH"/>
    <property type="match status" value="1"/>
</dbReference>
<dbReference type="InterPro" id="IPR027417">
    <property type="entry name" value="P-loop_NTPase"/>
</dbReference>
<dbReference type="Gene3D" id="3.40.50.300">
    <property type="entry name" value="P-loop containing nucleotide triphosphate hydrolases"/>
    <property type="match status" value="1"/>
</dbReference>
<dbReference type="InterPro" id="IPR000392">
    <property type="entry name" value="NifH/frxC"/>
</dbReference>
<dbReference type="RefSeq" id="WP_199382581.1">
    <property type="nucleotide sequence ID" value="NZ_JAEMHM010000002.1"/>
</dbReference>
<evidence type="ECO:0000256" key="1">
    <source>
        <dbReference type="ARBA" id="ARBA00001966"/>
    </source>
</evidence>
<dbReference type="SUPFAM" id="SSF52540">
    <property type="entry name" value="P-loop containing nucleoside triphosphate hydrolases"/>
    <property type="match status" value="1"/>
</dbReference>
<accession>A0A8J7J098</accession>
<dbReference type="Proteomes" id="UP000636888">
    <property type="component" value="Unassembled WGS sequence"/>
</dbReference>
<organism evidence="6 7">
    <name type="scientific">Geomesophilobacter sediminis</name>
    <dbReference type="NCBI Taxonomy" id="2798584"/>
    <lineage>
        <taxon>Bacteria</taxon>
        <taxon>Pseudomonadati</taxon>
        <taxon>Thermodesulfobacteriota</taxon>
        <taxon>Desulfuromonadia</taxon>
        <taxon>Geobacterales</taxon>
        <taxon>Geobacteraceae</taxon>
        <taxon>Geomesophilobacter</taxon>
    </lineage>
</organism>
<keyword evidence="3" id="KW-0479">Metal-binding</keyword>